<feature type="domain" description="Thioredoxin" evidence="4">
    <location>
        <begin position="3"/>
        <end position="160"/>
    </location>
</feature>
<dbReference type="eggNOG" id="COG1225">
    <property type="taxonomic scope" value="Bacteria"/>
</dbReference>
<protein>
    <submittedName>
        <fullName evidence="5">Alkyl hydroperoxide reductase/ Thiol specific antioxidant/ Mal allergen</fullName>
    </submittedName>
</protein>
<feature type="active site" description="Cysteine sulfenic acid (-SOH) intermediate; for peroxidase activity" evidence="3">
    <location>
        <position position="46"/>
    </location>
</feature>
<proteinExistence type="predicted"/>
<evidence type="ECO:0000259" key="4">
    <source>
        <dbReference type="PROSITE" id="PS51352"/>
    </source>
</evidence>
<dbReference type="PANTHER" id="PTHR43110">
    <property type="entry name" value="THIOL PEROXIDASE"/>
    <property type="match status" value="1"/>
</dbReference>
<evidence type="ECO:0000313" key="6">
    <source>
        <dbReference type="Proteomes" id="UP000009011"/>
    </source>
</evidence>
<sequence length="160" mass="17909">MALKIGDKAPDFALKNADGTTYKLSDYQGKKNVVLLFFPAVGSSVCEKELCSTRDSMKDYESLEAQVFAISVDGPFAQKLWADKHQFNFPLLSDFNKEVSQLYDAYYDVWLPGKFDLKGVSKRAAFVIDKNGVVQYVEVLENAGDEPDYNAIKEALNKLS</sequence>
<dbReference type="Pfam" id="PF00578">
    <property type="entry name" value="AhpC-TSA"/>
    <property type="match status" value="1"/>
</dbReference>
<dbReference type="InterPro" id="IPR050455">
    <property type="entry name" value="Tpx_Peroxidase_subfamily"/>
</dbReference>
<keyword evidence="1" id="KW-0560">Oxidoreductase</keyword>
<dbReference type="PIRSF" id="PIRSF000239">
    <property type="entry name" value="AHPC"/>
    <property type="match status" value="1"/>
</dbReference>
<dbReference type="Proteomes" id="UP000009011">
    <property type="component" value="Chromosome"/>
</dbReference>
<keyword evidence="6" id="KW-1185">Reference proteome</keyword>
<dbReference type="InterPro" id="IPR036249">
    <property type="entry name" value="Thioredoxin-like_sf"/>
</dbReference>
<dbReference type="PROSITE" id="PS51352">
    <property type="entry name" value="THIOREDOXIN_2"/>
    <property type="match status" value="1"/>
</dbReference>
<dbReference type="EMBL" id="CP003557">
    <property type="protein sequence ID" value="AFN75214.1"/>
    <property type="molecule type" value="Genomic_DNA"/>
</dbReference>
<name>I6ZT41_MELRP</name>
<evidence type="ECO:0000256" key="2">
    <source>
        <dbReference type="ARBA" id="ARBA00023284"/>
    </source>
</evidence>
<dbReference type="InterPro" id="IPR024706">
    <property type="entry name" value="Peroxiredoxin_AhpC-typ"/>
</dbReference>
<dbReference type="GO" id="GO:0016491">
    <property type="term" value="F:oxidoreductase activity"/>
    <property type="evidence" value="ECO:0007669"/>
    <property type="project" value="UniProtKB-KW"/>
</dbReference>
<dbReference type="RefSeq" id="WP_014856646.1">
    <property type="nucleotide sequence ID" value="NC_018178.1"/>
</dbReference>
<dbReference type="AlphaFoldDB" id="I6ZT41"/>
<reference evidence="5 6" key="1">
    <citation type="journal article" date="2013" name="PLoS ONE">
        <title>Genomic analysis of Melioribacter roseus, facultatively anaerobic organotrophic bacterium representing a novel deep lineage within Bacteriodetes/Chlorobi group.</title>
        <authorList>
            <person name="Kadnikov V.V."/>
            <person name="Mardanov A.V."/>
            <person name="Podosokorskaya O.A."/>
            <person name="Gavrilov S.N."/>
            <person name="Kublanov I.V."/>
            <person name="Beletsky A.V."/>
            <person name="Bonch-Osmolovskaya E.A."/>
            <person name="Ravin N.V."/>
        </authorList>
    </citation>
    <scope>NUCLEOTIDE SEQUENCE [LARGE SCALE GENOMIC DNA]</scope>
    <source>
        <strain evidence="6">JCM 17771 / P3M-2</strain>
    </source>
</reference>
<dbReference type="KEGG" id="mro:MROS_1982"/>
<evidence type="ECO:0000256" key="3">
    <source>
        <dbReference type="PIRSR" id="PIRSR000239-1"/>
    </source>
</evidence>
<dbReference type="PATRIC" id="fig|1191523.3.peg.2097"/>
<dbReference type="PANTHER" id="PTHR43110:SF1">
    <property type="entry name" value="THIOL PEROXIDASE"/>
    <property type="match status" value="1"/>
</dbReference>
<dbReference type="HOGENOM" id="CLU_042529_14_2_10"/>
<dbReference type="GO" id="GO:0016209">
    <property type="term" value="F:antioxidant activity"/>
    <property type="evidence" value="ECO:0007669"/>
    <property type="project" value="InterPro"/>
</dbReference>
<dbReference type="InterPro" id="IPR013766">
    <property type="entry name" value="Thioredoxin_domain"/>
</dbReference>
<dbReference type="Gene3D" id="3.40.30.10">
    <property type="entry name" value="Glutaredoxin"/>
    <property type="match status" value="1"/>
</dbReference>
<dbReference type="STRING" id="1191523.MROS_1982"/>
<dbReference type="InterPro" id="IPR000866">
    <property type="entry name" value="AhpC/TSA"/>
</dbReference>
<gene>
    <name evidence="5" type="ordered locus">MROS_1982</name>
</gene>
<accession>I6ZT41</accession>
<evidence type="ECO:0000313" key="5">
    <source>
        <dbReference type="EMBL" id="AFN75214.1"/>
    </source>
</evidence>
<dbReference type="OrthoDB" id="9809746at2"/>
<dbReference type="SUPFAM" id="SSF52833">
    <property type="entry name" value="Thioredoxin-like"/>
    <property type="match status" value="1"/>
</dbReference>
<organism evidence="5 6">
    <name type="scientific">Melioribacter roseus (strain DSM 23840 / JCM 17771 / VKM B-2668 / P3M-2)</name>
    <dbReference type="NCBI Taxonomy" id="1191523"/>
    <lineage>
        <taxon>Bacteria</taxon>
        <taxon>Pseudomonadati</taxon>
        <taxon>Ignavibacteriota</taxon>
        <taxon>Ignavibacteria</taxon>
        <taxon>Ignavibacteriales</taxon>
        <taxon>Melioribacteraceae</taxon>
        <taxon>Melioribacter</taxon>
    </lineage>
</organism>
<evidence type="ECO:0000256" key="1">
    <source>
        <dbReference type="ARBA" id="ARBA00023002"/>
    </source>
</evidence>
<keyword evidence="2" id="KW-0676">Redox-active center</keyword>